<reference evidence="3 4" key="1">
    <citation type="submission" date="2018-01" db="EMBL/GenBank/DDBJ databases">
        <title>Draft genome sequence of Salinispora sp. 13K206.</title>
        <authorList>
            <person name="Sahin N."/>
            <person name="Saygin H."/>
            <person name="Ay H."/>
        </authorList>
    </citation>
    <scope>NUCLEOTIDE SEQUENCE [LARGE SCALE GENOMIC DNA]</scope>
    <source>
        <strain evidence="3 4">13K206</strain>
    </source>
</reference>
<evidence type="ECO:0000256" key="1">
    <source>
        <dbReference type="SAM" id="SignalP"/>
    </source>
</evidence>
<comment type="caution">
    <text evidence="3">The sequence shown here is derived from an EMBL/GenBank/DDBJ whole genome shotgun (WGS) entry which is preliminary data.</text>
</comment>
<keyword evidence="4" id="KW-1185">Reference proteome</keyword>
<keyword evidence="1" id="KW-0732">Signal</keyword>
<dbReference type="EMBL" id="POUB01000036">
    <property type="protein sequence ID" value="PZG01082.1"/>
    <property type="molecule type" value="Genomic_DNA"/>
</dbReference>
<evidence type="ECO:0000313" key="3">
    <source>
        <dbReference type="EMBL" id="PZG01082.1"/>
    </source>
</evidence>
<sequence length="82" mass="8578">MAWTIAAGLRSWAVAMMCSAAIAAGLADARAAFLALALVDASRAREAVVEALTALAPHLTQYGRLVHLPCWAKPSSSTRRAT</sequence>
<dbReference type="AlphaFoldDB" id="A0A2W2CNN0"/>
<dbReference type="RefSeq" id="WP_111133621.1">
    <property type="nucleotide sequence ID" value="NZ_POUB01000036.1"/>
</dbReference>
<feature type="domain" description="Tetratrico peptide repeat group 5" evidence="2">
    <location>
        <begin position="23"/>
        <end position="66"/>
    </location>
</feature>
<evidence type="ECO:0000259" key="2">
    <source>
        <dbReference type="Pfam" id="PF12688"/>
    </source>
</evidence>
<dbReference type="Pfam" id="PF12688">
    <property type="entry name" value="TPR_5"/>
    <property type="match status" value="1"/>
</dbReference>
<dbReference type="InterPro" id="IPR041656">
    <property type="entry name" value="TPR_5"/>
</dbReference>
<feature type="chain" id="PRO_5015878531" description="Tetratrico peptide repeat group 5 domain-containing protein" evidence="1">
    <location>
        <begin position="24"/>
        <end position="82"/>
    </location>
</feature>
<dbReference type="Proteomes" id="UP000248749">
    <property type="component" value="Unassembled WGS sequence"/>
</dbReference>
<organism evidence="3 4">
    <name type="scientific">Micromonospora deserti</name>
    <dbReference type="NCBI Taxonomy" id="2070366"/>
    <lineage>
        <taxon>Bacteria</taxon>
        <taxon>Bacillati</taxon>
        <taxon>Actinomycetota</taxon>
        <taxon>Actinomycetes</taxon>
        <taxon>Micromonosporales</taxon>
        <taxon>Micromonosporaceae</taxon>
        <taxon>Micromonospora</taxon>
    </lineage>
</organism>
<evidence type="ECO:0000313" key="4">
    <source>
        <dbReference type="Proteomes" id="UP000248749"/>
    </source>
</evidence>
<feature type="signal peptide" evidence="1">
    <location>
        <begin position="1"/>
        <end position="23"/>
    </location>
</feature>
<gene>
    <name evidence="3" type="ORF">C1I99_08270</name>
</gene>
<proteinExistence type="predicted"/>
<name>A0A2W2CNN0_9ACTN</name>
<accession>A0A2W2CNN0</accession>
<protein>
    <recommendedName>
        <fullName evidence="2">Tetratrico peptide repeat group 5 domain-containing protein</fullName>
    </recommendedName>
</protein>